<evidence type="ECO:0000313" key="7">
    <source>
        <dbReference type="EMBL" id="SBT70169.1"/>
    </source>
</evidence>
<evidence type="ECO:0000256" key="3">
    <source>
        <dbReference type="ARBA" id="ARBA00023034"/>
    </source>
</evidence>
<feature type="domain" description="PDZ GRASP-type" evidence="6">
    <location>
        <begin position="118"/>
        <end position="217"/>
    </location>
</feature>
<dbReference type="AlphaFoldDB" id="A0A1C3K9G2"/>
<sequence length="549" mass="62842">MGAGQAKQHNMGKRKEEKKLRYLVIKVSENSPASECNIEIFFDYIVQADNLKLLDGFRYTYDSFVEKLRQNENKELLLLVYNCRYNEMKQVKIIPRKWKGNGLLGINLSYESSNAMNEGVRVLEIFEGSPAFKSNLIEYSDYIIGQENNIFRNQDELTNYIDTNYLNYIKEKKTEPFRLYFFVYNKETEKIRKVQIEPNNSWGCKGLLGCNIGTGFIHKIPFCKNDNFIKGLDPNNVEGPQAIHIGNSSMSSERNNDVRNDDSPTNFEQGSEVGAASKGDKVGEIAHIGDSEGEIGRTKGFLIPGKVGSIVDIEHRMNSEQTKETQISRTHISNREYSSDDNKNYKKMKTCYYVNNNYDTSKFSGNIIKKDVLNNNKNDDDDNDDDNDDADDDNDDDNDDDDNDNDGGTANDNDGGTENDNDGGTDKNECDISNTIELAKEDLEKYSKSEDDSLSSSDKRNENGYVDDYTDYVRSMRIYSKEMNEIYESMNKNSELLNSIKMRTVQNSLDENDSTNSNKLNHTHAYTQKNDQDQFVFPYACDKEEKEKI</sequence>
<evidence type="ECO:0000256" key="5">
    <source>
        <dbReference type="SAM" id="MobiDB-lite"/>
    </source>
</evidence>
<feature type="region of interest" description="Disordered" evidence="5">
    <location>
        <begin position="372"/>
        <end position="431"/>
    </location>
</feature>
<dbReference type="PANTHER" id="PTHR12893:SF0">
    <property type="entry name" value="GRASP65"/>
    <property type="match status" value="1"/>
</dbReference>
<dbReference type="GO" id="GO:0000139">
    <property type="term" value="C:Golgi membrane"/>
    <property type="evidence" value="ECO:0007669"/>
    <property type="project" value="UniProtKB-SubCell"/>
</dbReference>
<dbReference type="PANTHER" id="PTHR12893">
    <property type="entry name" value="GOLGI REASSEMBLY STACKING PROTEIN GRASP"/>
    <property type="match status" value="1"/>
</dbReference>
<feature type="domain" description="PDZ GRASP-type" evidence="6">
    <location>
        <begin position="20"/>
        <end position="113"/>
    </location>
</feature>
<keyword evidence="3" id="KW-0333">Golgi apparatus</keyword>
<accession>A0A1C3K9G2</accession>
<evidence type="ECO:0000256" key="4">
    <source>
        <dbReference type="ARBA" id="ARBA00023136"/>
    </source>
</evidence>
<dbReference type="InterPro" id="IPR007583">
    <property type="entry name" value="GRASP55_65"/>
</dbReference>
<evidence type="ECO:0000256" key="2">
    <source>
        <dbReference type="ARBA" id="ARBA00022737"/>
    </source>
</evidence>
<reference evidence="7 8" key="1">
    <citation type="submission" date="2016-06" db="EMBL/GenBank/DDBJ databases">
        <authorList>
            <consortium name="Pathogen Informatics"/>
        </authorList>
    </citation>
    <scope>NUCLEOTIDE SEQUENCE [LARGE SCALE GENOMIC DNA]</scope>
</reference>
<gene>
    <name evidence="7" type="primary">GRASP</name>
    <name evidence="7" type="ORF">PMLGA01_000007600</name>
</gene>
<dbReference type="Proteomes" id="UP000219799">
    <property type="component" value="Unassembled WGS sequence"/>
</dbReference>
<dbReference type="SUPFAM" id="SSF50156">
    <property type="entry name" value="PDZ domain-like"/>
    <property type="match status" value="1"/>
</dbReference>
<organism evidence="7 8">
    <name type="scientific">Plasmodium malariae</name>
    <dbReference type="NCBI Taxonomy" id="5858"/>
    <lineage>
        <taxon>Eukaryota</taxon>
        <taxon>Sar</taxon>
        <taxon>Alveolata</taxon>
        <taxon>Apicomplexa</taxon>
        <taxon>Aconoidasida</taxon>
        <taxon>Haemosporida</taxon>
        <taxon>Plasmodiidae</taxon>
        <taxon>Plasmodium</taxon>
        <taxon>Plasmodium (Plasmodium)</taxon>
    </lineage>
</organism>
<evidence type="ECO:0000259" key="6">
    <source>
        <dbReference type="PROSITE" id="PS51865"/>
    </source>
</evidence>
<dbReference type="PROSITE" id="PS51865">
    <property type="entry name" value="PDZ_GRASP"/>
    <property type="match status" value="2"/>
</dbReference>
<dbReference type="Pfam" id="PF04495">
    <property type="entry name" value="GRASP55_65"/>
    <property type="match status" value="1"/>
</dbReference>
<feature type="region of interest" description="Disordered" evidence="5">
    <location>
        <begin position="246"/>
        <end position="282"/>
    </location>
</feature>
<dbReference type="VEuPathDB" id="PlasmoDB:PmUG01_00050800"/>
<dbReference type="Gene3D" id="2.30.42.10">
    <property type="match status" value="2"/>
</dbReference>
<keyword evidence="4" id="KW-0472">Membrane</keyword>
<keyword evidence="2" id="KW-0677">Repeat</keyword>
<proteinExistence type="predicted"/>
<feature type="compositionally biased region" description="Acidic residues" evidence="5">
    <location>
        <begin position="379"/>
        <end position="405"/>
    </location>
</feature>
<feature type="region of interest" description="Disordered" evidence="5">
    <location>
        <begin position="316"/>
        <end position="342"/>
    </location>
</feature>
<feature type="compositionally biased region" description="Basic and acidic residues" evidence="5">
    <location>
        <begin position="333"/>
        <end position="342"/>
    </location>
</feature>
<dbReference type="InterPro" id="IPR024958">
    <property type="entry name" value="GRASP_PDZ"/>
</dbReference>
<feature type="compositionally biased region" description="Basic and acidic residues" evidence="5">
    <location>
        <begin position="444"/>
        <end position="462"/>
    </location>
</feature>
<feature type="region of interest" description="Disordered" evidence="5">
    <location>
        <begin position="444"/>
        <end position="465"/>
    </location>
</feature>
<evidence type="ECO:0000256" key="1">
    <source>
        <dbReference type="ARBA" id="ARBA00004394"/>
    </source>
</evidence>
<evidence type="ECO:0000313" key="8">
    <source>
        <dbReference type="Proteomes" id="UP000219799"/>
    </source>
</evidence>
<dbReference type="InterPro" id="IPR036034">
    <property type="entry name" value="PDZ_sf"/>
</dbReference>
<comment type="subcellular location">
    <subcellularLocation>
        <location evidence="1">Golgi apparatus membrane</location>
    </subcellularLocation>
</comment>
<dbReference type="EMBL" id="FLRK01000029">
    <property type="protein sequence ID" value="SBT70169.1"/>
    <property type="molecule type" value="Genomic_DNA"/>
</dbReference>
<protein>
    <submittedName>
        <fullName evidence="7">Golgi re-assembly stacking protein, putative</fullName>
    </submittedName>
</protein>
<name>A0A1C3K9G2_PLAMA</name>
<dbReference type="GO" id="GO:0007030">
    <property type="term" value="P:Golgi organization"/>
    <property type="evidence" value="ECO:0007669"/>
    <property type="project" value="TreeGrafter"/>
</dbReference>